<dbReference type="EMBL" id="CP165626">
    <property type="protein sequence ID" value="XDU97496.1"/>
    <property type="molecule type" value="Genomic_DNA"/>
</dbReference>
<organism evidence="1">
    <name type="scientific">Flavobacterium sp. WC2416</name>
    <dbReference type="NCBI Taxonomy" id="3234141"/>
    <lineage>
        <taxon>Bacteria</taxon>
        <taxon>Pseudomonadati</taxon>
        <taxon>Bacteroidota</taxon>
        <taxon>Flavobacteriia</taxon>
        <taxon>Flavobacteriales</taxon>
        <taxon>Flavobacteriaceae</taxon>
        <taxon>Flavobacterium</taxon>
    </lineage>
</organism>
<protein>
    <submittedName>
        <fullName evidence="1">Gliding motility-associated C-terminal domain-containing protein</fullName>
    </submittedName>
</protein>
<accession>A0AB39WAK4</accession>
<dbReference type="RefSeq" id="WP_369769331.1">
    <property type="nucleotide sequence ID" value="NZ_CP165626.1"/>
</dbReference>
<name>A0AB39WAK4_9FLAO</name>
<dbReference type="Pfam" id="PF13573">
    <property type="entry name" value="SprB"/>
    <property type="match status" value="42"/>
</dbReference>
<gene>
    <name evidence="1" type="ORF">AB3G39_09970</name>
</gene>
<evidence type="ECO:0000313" key="1">
    <source>
        <dbReference type="EMBL" id="XDU97496.1"/>
    </source>
</evidence>
<reference evidence="1" key="1">
    <citation type="submission" date="2024-07" db="EMBL/GenBank/DDBJ databases">
        <authorList>
            <person name="Biller S.J."/>
        </authorList>
    </citation>
    <scope>NUCLEOTIDE SEQUENCE</scope>
    <source>
        <strain evidence="1">WC2416</strain>
    </source>
</reference>
<proteinExistence type="predicted"/>
<dbReference type="InterPro" id="IPR025667">
    <property type="entry name" value="SprB_repeat"/>
</dbReference>
<dbReference type="Pfam" id="PF13585">
    <property type="entry name" value="CHU_C"/>
    <property type="match status" value="1"/>
</dbReference>
<sequence length="3536" mass="348040">MKTILPNSKLKQFIIFVLLILSLFISNCYAQNSYDGNYCPGPGAVGDEYGTGTVFSALLSTSPSSTCQVGTIRAKVDTQTEVLRLGMNIGNSGAALFRLYLDTDNNSATGLTSDTFGGSISVAGAEYVIEINSNASSFTLYKWDILTQKLILADITTGLAAKSGTICTSGASFLEFNIPFGSLGINICNATPGIINITKLASVSGNSASSKRCVDTPLTFGIPLKGSVGPNSTVCYGANSTTLTISGLPSNATIINWESSVSPFTSWTNIGNMSTTYTATNLYVTTKYRALFSSSGLCSGSSISTVEATVTVRPAIVATLSSQVNVSCFGGNDGSVVITPAGGTAGYTITPAQTGLTAGLHTFTVTDAKGCQTTIDVTITEPAVALSATAGTQVNVSCFGGNDGSVVITPAGGTAGYTITPAQTGLTAGLKTFTVTDAKGCQTTVDVTITEPAVALSATAGTQVNVSCFGGNDGSVVITPAGGTAGYTITPAQTGLTAGLKTFTVTDAKGCQTTVDVTITEPAVALSATAGTQVNVSCFGGNDGSVVITPAGGTAGYTITPAQTGLTAGLKTFTVTDAKGCQTTVQVTITEPAVALSATAGTQINVSCFGGNDGSVVITPAGGTAGYTITPAQTGLTAGLKTFTVTDAKGCQTTVQVTITEPAVALSATAGTQVNVSCFGGNDGSVVITPAGGTAGYTITPAQTGLTAGLKTFTVTDAKGCQTTVQVTITEPAVALSATAGTQINVSCFGGNDGSVVITPAGGTAGYTITPAQTGLTAGLKTFTVTDAKGCQTTVQVTITEPAVALSATAGTQVNVSCFGGNDGSVVITPAGGTAGYTITPAQTGLTAGLHTFTVTDAKGCQTTIDVTITEPALALSTTAGTQVNVSCFGGNDGSVVITPAGGTAGYTITPAQTGLTAGLHTFTVTDAKGCQTTIDVTITEPAVALSATAGTQINVSCFGGNDGSVVITPAGGTAGYTITPAQTGLTAGLKTFTVTDAKGCQTTIDVTITEPALALSATAGTQINVSCFGGNDGSVVITPAGGTAGYTITPAQTGLTAGLKTFTVTDAKGCQTTIDVTITEPALALSATAGTQVNVSCFGGNDGSVVITPAGGTAGYTITPAQTGLTAGLKTFTVTDAKGCQTTVQVTITEPAVALSATAGTQVNVSCFGGNDGSVVITPAGGTAGYTITPAQTGLTAGLKTFTVTDAKGCQTTVQVTITEPAVALSATAGTQINVSCFGGNDGSVVITPAGGTAGYTITPAQTGLTAGLKTFTVTDAKGCQTTVQVTITEPAVALSATAGTQVNVSCFGGNDGSVVITPAGGTAGYTITPAQTGLTAGLKTFTVTDAKGCQTTVQVTITEPAVALSATAGTQINVSCFGGNDGSVVITPAGGTAGYTITPAQTGLTAGLKTFTVTDAKGCQTTVQVTITEPAVALSATAGTQVNVSCFGGNDGSVVITPAGGTAGYTITPAQTGLTAGLHTFTVTDAKGCQTTIDVTITEPALALSTTAGTQVNVSCFGGNDGSVVITPAGGTAGYTITPAQTGLTAGLHTFTVTDAKGCQTTIDVTITEPAVALSATAGTQINVSCFGGNDGSVVITPAGGTAGYTITPAQTGLTAGLKTFTVTDAKGCQTTIDVTITEPALALSATAGTQVNVSCFGGNDGSVVITPAGGTAGYTITPAQTGLTAGLKTFTVTDAKGCQTTIDVTITEPALALSATAGTQVNVSCFGGNDGSVVITPAGGTAGYTITPAQTGLTAGLKTFTVTDAKGCQTTVQVTITEPAVALSATAGTQINVSCFGGNDGSVVITPAGGTAGYTITPAQTGLTAGLKTFTVTDAKGCQTTIDVTITEPAVALSATAGTQVNVSCFGGNDGSVVITPAGGTAGYTITPAQTGLTAGLKTFTVTDAKGCQTTIDVTITEPALALSATAGTQVNVSCFGGNDGSVVITPAGGTAGYTITPAQTGLTAGLKTFTVTDAKGCQTTVQVTITEPAVALSATAGTQINVSCFGGNDGSVVITPAGGTAGYTITPAQTGLTAGLKTFTVTDAKGCQTTVQVTITEPAVALSATAGTQVNVSCFGGNDGSVVITPAGGTAGYTITPAQTGLTAGLKTFTVTDAKGCQTTVQVTITEPAVALSATAGTQINVSCFGGNDGSVVITPAGGTAGYTITPAQTGLTAGLKTFTVTDAKGCQTTVQVTITEPAVALSATAGTQINVSCFGGNDGSVVITPAGGTAGYTITPAQTGLTAGLKTFTVTDAKGCQTTIDVTITEPAVALSATAGTQINVSCFGGNDGSVVITPAGGTAGYTITPAQTGLTAGLKTFTVTDAKGCQTTIDVTITEPALALSATAGTQVNVSCFGGNDGSVVITPAGGTAGYTITPAQTGLTAGLKTFTVTDAKGCQTTIDVTITEPALALSATAGTQVNVSCFGGNDGSVVITPAGGTAGYTITPAQTGLTAGLKTFTVTDAKGCQTTIDVTITEPALALSATAGTQVNVSCFGGNDGSVVITPAGGTAGYTITPAQTGLTAGLKTFTVTDAKGCQTTIDVTITEPALALSATAGTQVNVSCFGGNDGSVVITPAGGTAGYTITPAQTGLTAGLKTFTVTDAKGCQTTVQVTITEPAVALSATAGTQVNVSCFGGNDGSVVITPAGGTAGYTITPAQTGLTAGLKTFTVTDAKGCQTTIDVTITEPALALSATAGTQVNVSCFGGNDGSVVITPAGGTAGYTITPAQTGLTAGLKTFTVTDAKGCQTTIDVTITEPALALSATAGTQVNVSCFGGNDGSVVITPAGGTAGYTITPAQTGLTAGLKTFTVTDAKGCQTTVQVTITEPAVALSATAGTQINVSCFGGNDGSVVITPAGGTAGYTITPAQTGLTAGLKTFTVTDAKGCQTTIDVTITEPAVALSATAGTQVNVSCFGGNDGSVVITPAGGTAGYTITPAQTGLTAGLKTFTVTDAKGCQTTVQVTITEPAVALSATAGTQINVSCFGGNDGSVVITPAGGTAGYTITPAQTGLTAGLHTFTVTDAKGCQTTIDVTITEPAVALSATAGTQINVSCFGGNDGSVVITPAGGTAGYTITPAQTGLTAGLHTFTVTDAKGCQTTVDVTITEPAVALSATAGTQVNVSCFGGNDGSVVITPAGGTAGYTITPAQTGLTAGLKTFTVTDAKGCQTTVNVTITQPEIAVSVSGIATNVSCFGQANGSITVTNSTGSTVVITNATNQVVSNINLPAGTYTLTATANGGNEGNSCSATAQVIITQPEIAVTVSGIATNVTCFGLANGSIAVTSSTGSIVVITNAANEVLSNTNLPAGTYTLTANDERAFCNATTSVTITQPEKIEPIIIESTACNTDNTLTIDLVTLLPQGTPLNGIWIDDNTGVLIGNIFTPFGVSQGIYNIQYEIETDGCPITYIIKMNVSDADCGIVLGCGVVEVHNAFSPNGDGINEQFIIDNIEDTICYPENTVEIYNRWGILVYETQGYNNTSKVFTGISQGRTTISQSSGLPSGTYFYILNYTSVDGNGNIQTNKKNGYLYLTR</sequence>